<feature type="compositionally biased region" description="Acidic residues" evidence="1">
    <location>
        <begin position="125"/>
        <end position="134"/>
    </location>
</feature>
<dbReference type="AlphaFoldDB" id="B7PKD4"/>
<reference evidence="2 4" key="1">
    <citation type="submission" date="2008-03" db="EMBL/GenBank/DDBJ databases">
        <title>Annotation of Ixodes scapularis.</title>
        <authorList>
            <consortium name="Ixodes scapularis Genome Project Consortium"/>
            <person name="Caler E."/>
            <person name="Hannick L.I."/>
            <person name="Bidwell S."/>
            <person name="Joardar V."/>
            <person name="Thiagarajan M."/>
            <person name="Amedeo P."/>
            <person name="Galinsky K.J."/>
            <person name="Schobel S."/>
            <person name="Inman J."/>
            <person name="Hostetler J."/>
            <person name="Miller J."/>
            <person name="Hammond M."/>
            <person name="Megy K."/>
            <person name="Lawson D."/>
            <person name="Kodira C."/>
            <person name="Sutton G."/>
            <person name="Meyer J."/>
            <person name="Hill C.A."/>
            <person name="Birren B."/>
            <person name="Nene V."/>
            <person name="Collins F."/>
            <person name="Alarcon-Chaidez F."/>
            <person name="Wikel S."/>
            <person name="Strausberg R."/>
        </authorList>
    </citation>
    <scope>NUCLEOTIDE SEQUENCE [LARGE SCALE GENOMIC DNA]</scope>
    <source>
        <strain evidence="4">Wikel</strain>
        <strain evidence="2">Wikel colony</strain>
    </source>
</reference>
<feature type="compositionally biased region" description="Basic and acidic residues" evidence="1">
    <location>
        <begin position="142"/>
        <end position="151"/>
    </location>
</feature>
<keyword evidence="4" id="KW-1185">Reference proteome</keyword>
<feature type="region of interest" description="Disordered" evidence="1">
    <location>
        <begin position="96"/>
        <end position="152"/>
    </location>
</feature>
<dbReference type="Proteomes" id="UP000001555">
    <property type="component" value="Unassembled WGS sequence"/>
</dbReference>
<accession>B7PKD4</accession>
<dbReference type="VEuPathDB" id="VectorBase:ISCP_002990"/>
<evidence type="ECO:0000313" key="2">
    <source>
        <dbReference type="EMBL" id="EEC07056.1"/>
    </source>
</evidence>
<sequence length="308" mass="33942">MSSATSTMESTRVEYPSESRLILLQERLSRSKLPSKERVPFMSLYGASIAHMQQSLNMVDMEIASAMAQGKSFEILQEPNNRECKVIVSRSSPSLKTVTEPQKFQAECQPGSRAKQYHLVRESPGEEEGVENENQEQGYLEQRQEGQDGQRQECTGQLDLELGELQEYSPEKNRHACEESGTGKHVGYQDAAQNIIIHECVIASSPQEDVPGVEQSTPVVRVKEEVVLLKCQEAPSQDLTLQEVTAASSSSCERLPMEQGLWAAGLDSAAFQVPSAEDVVPHMSSLVRASEDEDEQSSVPPGSRVSQS</sequence>
<dbReference type="EMBL" id="DS732538">
    <property type="protein sequence ID" value="EEC07056.1"/>
    <property type="molecule type" value="Genomic_DNA"/>
</dbReference>
<proteinExistence type="predicted"/>
<evidence type="ECO:0000313" key="4">
    <source>
        <dbReference type="Proteomes" id="UP000001555"/>
    </source>
</evidence>
<dbReference type="VEuPathDB" id="VectorBase:ISCI018925"/>
<dbReference type="OrthoDB" id="6499705at2759"/>
<dbReference type="EMBL" id="ABJB010701393">
    <property type="status" value="NOT_ANNOTATED_CDS"/>
    <property type="molecule type" value="Genomic_DNA"/>
</dbReference>
<evidence type="ECO:0000256" key="1">
    <source>
        <dbReference type="SAM" id="MobiDB-lite"/>
    </source>
</evidence>
<name>B7PKD4_IXOSC</name>
<reference evidence="3" key="2">
    <citation type="submission" date="2020-05" db="UniProtKB">
        <authorList>
            <consortium name="EnsemblMetazoa"/>
        </authorList>
    </citation>
    <scope>IDENTIFICATION</scope>
    <source>
        <strain evidence="3">wikel</strain>
    </source>
</reference>
<dbReference type="VEuPathDB" id="VectorBase:ISCW018925"/>
<feature type="compositionally biased region" description="Polar residues" evidence="1">
    <location>
        <begin position="297"/>
        <end position="308"/>
    </location>
</feature>
<organism>
    <name type="scientific">Ixodes scapularis</name>
    <name type="common">Black-legged tick</name>
    <name type="synonym">Deer tick</name>
    <dbReference type="NCBI Taxonomy" id="6945"/>
    <lineage>
        <taxon>Eukaryota</taxon>
        <taxon>Metazoa</taxon>
        <taxon>Ecdysozoa</taxon>
        <taxon>Arthropoda</taxon>
        <taxon>Chelicerata</taxon>
        <taxon>Arachnida</taxon>
        <taxon>Acari</taxon>
        <taxon>Parasitiformes</taxon>
        <taxon>Ixodida</taxon>
        <taxon>Ixodoidea</taxon>
        <taxon>Ixodidae</taxon>
        <taxon>Ixodinae</taxon>
        <taxon>Ixodes</taxon>
    </lineage>
</organism>
<dbReference type="InParanoid" id="B7PKD4"/>
<dbReference type="HOGENOM" id="CLU_903937_0_0_1"/>
<dbReference type="EnsemblMetazoa" id="ISCW018925-RA">
    <property type="protein sequence ID" value="ISCW018925-PA"/>
    <property type="gene ID" value="ISCW018925"/>
</dbReference>
<protein>
    <submittedName>
        <fullName evidence="2 3">Uncharacterized protein</fullName>
    </submittedName>
</protein>
<feature type="region of interest" description="Disordered" evidence="1">
    <location>
        <begin position="283"/>
        <end position="308"/>
    </location>
</feature>
<gene>
    <name evidence="2" type="ORF">IscW_ISCW018925</name>
</gene>
<evidence type="ECO:0000313" key="3">
    <source>
        <dbReference type="EnsemblMetazoa" id="ISCW018925-PA"/>
    </source>
</evidence>
<dbReference type="PaxDb" id="6945-B7PKD4"/>